<dbReference type="Proteomes" id="UP000431269">
    <property type="component" value="Chromosome"/>
</dbReference>
<evidence type="ECO:0000313" key="6">
    <source>
        <dbReference type="Proteomes" id="UP000431269"/>
    </source>
</evidence>
<dbReference type="EMBL" id="CP047045">
    <property type="protein sequence ID" value="QGZ96153.1"/>
    <property type="molecule type" value="Genomic_DNA"/>
</dbReference>
<reference evidence="6" key="1">
    <citation type="submission" date="2019-12" db="EMBL/GenBank/DDBJ databases">
        <title>Complete genome of Terracaulis silvestris 0127_4.</title>
        <authorList>
            <person name="Vieira S."/>
            <person name="Riedel T."/>
            <person name="Sproer C."/>
            <person name="Pascual J."/>
            <person name="Boedeker C."/>
            <person name="Overmann J."/>
        </authorList>
    </citation>
    <scope>NUCLEOTIDE SEQUENCE [LARGE SCALE GENOMIC DNA]</scope>
    <source>
        <strain evidence="6">0127_4</strain>
    </source>
</reference>
<proteinExistence type="inferred from homology"/>
<keyword evidence="2 5" id="KW-0560">Oxidoreductase</keyword>
<dbReference type="CDD" id="cd05233">
    <property type="entry name" value="SDR_c"/>
    <property type="match status" value="1"/>
</dbReference>
<sequence length="273" mass="28437">MGRFTGKVVIVTGSTQGLGEGIALRFAKEGARVVINGRSRAKGEAVMAKLHAIGADALFLPADLSNKPSAQTVVSDAATHFGRVDILVNNAQAQTPHIETLDPANDGHFESTMRSGLYASLWTAQAAFPHMRAAGAGRVINFASTNGVFGAKYGAAYNACKEAIQALTRTLANEWGQYGITVNTVLPSGMSPSYAAFFEGDPKRAEASANAIPLRRHGRAEEDIGAAIAGLCSDSGSFITGQALFIDGGQSLLGMPQLHTLGYDPHRAAGAHG</sequence>
<dbReference type="InterPro" id="IPR020904">
    <property type="entry name" value="Sc_DH/Rdtase_CS"/>
</dbReference>
<name>A0A6I6MYB9_9CAUL</name>
<dbReference type="FunFam" id="3.40.50.720:FF:000084">
    <property type="entry name" value="Short-chain dehydrogenase reductase"/>
    <property type="match status" value="1"/>
</dbReference>
<dbReference type="PRINTS" id="PR00080">
    <property type="entry name" value="SDRFAMILY"/>
</dbReference>
<accession>A0A6I6MYB9</accession>
<dbReference type="PANTHER" id="PTHR43639:SF1">
    <property type="entry name" value="SHORT-CHAIN DEHYDROGENASE_REDUCTASE FAMILY PROTEIN"/>
    <property type="match status" value="1"/>
</dbReference>
<dbReference type="RefSeq" id="WP_158766961.1">
    <property type="nucleotide sequence ID" value="NZ_CP047045.1"/>
</dbReference>
<comment type="similarity">
    <text evidence="1">Belongs to the short-chain dehydrogenases/reductases (SDR) family.</text>
</comment>
<dbReference type="PRINTS" id="PR00081">
    <property type="entry name" value="GDHRDH"/>
</dbReference>
<evidence type="ECO:0000256" key="4">
    <source>
        <dbReference type="ARBA" id="ARBA00069939"/>
    </source>
</evidence>
<dbReference type="SUPFAM" id="SSF51735">
    <property type="entry name" value="NAD(P)-binding Rossmann-fold domains"/>
    <property type="match status" value="1"/>
</dbReference>
<evidence type="ECO:0000256" key="2">
    <source>
        <dbReference type="ARBA" id="ARBA00023002"/>
    </source>
</evidence>
<evidence type="ECO:0000256" key="1">
    <source>
        <dbReference type="ARBA" id="ARBA00006484"/>
    </source>
</evidence>
<dbReference type="InterPro" id="IPR002347">
    <property type="entry name" value="SDR_fam"/>
</dbReference>
<protein>
    <recommendedName>
        <fullName evidence="4">D-xylose 1-dehydrogenase</fullName>
        <ecNumber evidence="3">1.1.1.175</ecNumber>
    </recommendedName>
</protein>
<gene>
    <name evidence="5" type="primary">tsaC1</name>
    <name evidence="5" type="ORF">DSM104635_03011</name>
</gene>
<dbReference type="EC" id="1.1.1.175" evidence="3"/>
<evidence type="ECO:0000256" key="3">
    <source>
        <dbReference type="ARBA" id="ARBA00066641"/>
    </source>
</evidence>
<dbReference type="GO" id="GO:0047838">
    <property type="term" value="F:D-xylose 1-dehydrogenase (NAD+) activity"/>
    <property type="evidence" value="ECO:0007669"/>
    <property type="project" value="UniProtKB-EC"/>
</dbReference>
<dbReference type="Pfam" id="PF13561">
    <property type="entry name" value="adh_short_C2"/>
    <property type="match status" value="1"/>
</dbReference>
<dbReference type="PANTHER" id="PTHR43639">
    <property type="entry name" value="OXIDOREDUCTASE, SHORT-CHAIN DEHYDROGENASE/REDUCTASE FAMILY (AFU_ORTHOLOGUE AFUA_5G02870)"/>
    <property type="match status" value="1"/>
</dbReference>
<dbReference type="InterPro" id="IPR036291">
    <property type="entry name" value="NAD(P)-bd_dom_sf"/>
</dbReference>
<dbReference type="KEGG" id="tsv:DSM104635_03011"/>
<dbReference type="PROSITE" id="PS00061">
    <property type="entry name" value="ADH_SHORT"/>
    <property type="match status" value="1"/>
</dbReference>
<keyword evidence="6" id="KW-1185">Reference proteome</keyword>
<dbReference type="Gene3D" id="3.40.50.720">
    <property type="entry name" value="NAD(P)-binding Rossmann-like Domain"/>
    <property type="match status" value="1"/>
</dbReference>
<evidence type="ECO:0000313" key="5">
    <source>
        <dbReference type="EMBL" id="QGZ96153.1"/>
    </source>
</evidence>
<organism evidence="5 6">
    <name type="scientific">Terricaulis silvestris</name>
    <dbReference type="NCBI Taxonomy" id="2686094"/>
    <lineage>
        <taxon>Bacteria</taxon>
        <taxon>Pseudomonadati</taxon>
        <taxon>Pseudomonadota</taxon>
        <taxon>Alphaproteobacteria</taxon>
        <taxon>Caulobacterales</taxon>
        <taxon>Caulobacteraceae</taxon>
        <taxon>Terricaulis</taxon>
    </lineage>
</organism>
<dbReference type="AlphaFoldDB" id="A0A6I6MYB9"/>